<dbReference type="OrthoDB" id="433196at2759"/>
<comment type="caution">
    <text evidence="6">The sequence shown here is derived from an EMBL/GenBank/DDBJ whole genome shotgun (WGS) entry which is preliminary data.</text>
</comment>
<sequence length="590" mass="65937">MKLASLLAVGFLLWPPKVVSDRFAVSSDESESVAGTSLLQTELQRLRYPKFAAPAVCTDTVPVKGSARGLPALGYVAFGDEPEDMMSANVRPGVARYLLAGGRRVVTAPYYQNEQAVGQGIRDSGVPREHIWVTTALDPPDVALRNPRRWAAGQVDASLHRLNVTYIDDMYLHWGLENRYETSFHLANLTKEQYMELGEQYLELYRGLIDAQRAGLVRHIGVGLHTQKEIEHFMNATGVTPDIMHGWITPFMPEKQLNYAKWARNQGMTLAGWGPYRYTTLDEPAELESHRSITGELAKKYGATASQIIARWYLDKGIAMCTSMVEPSHLKDNLRCLRTSLSPEDTALLESVKWDCHKTDHVQTEFAGLSGSMTSTLDTRRCGIRSSFGYLGNSKHGETLVLLLPNILDIDIFMALASARSVHRQIFNSLAIKAAVHCLWIDVISPVFGLTLLFNSLDLIVLALWGLTPSGKPLLWRVIGSVGAKEEGRNSSLQYPRFANFLLAGLLRDVANIGWWLFGLCRKWLRHQSQHSLRGSSAEARVQELRSGLHALWHPMKIFDLSHNTNTPEMSLGTCFVGYLCRPMMEEVDT</sequence>
<organism evidence="6 7">
    <name type="scientific">Symbiodinium natans</name>
    <dbReference type="NCBI Taxonomy" id="878477"/>
    <lineage>
        <taxon>Eukaryota</taxon>
        <taxon>Sar</taxon>
        <taxon>Alveolata</taxon>
        <taxon>Dinophyceae</taxon>
        <taxon>Suessiales</taxon>
        <taxon>Symbiodiniaceae</taxon>
        <taxon>Symbiodinium</taxon>
    </lineage>
</organism>
<keyword evidence="7" id="KW-1185">Reference proteome</keyword>
<dbReference type="PANTHER" id="PTHR43827">
    <property type="entry name" value="2,5-DIKETO-D-GLUCONIC ACID REDUCTASE"/>
    <property type="match status" value="1"/>
</dbReference>
<evidence type="ECO:0000256" key="2">
    <source>
        <dbReference type="ARBA" id="ARBA00022857"/>
    </source>
</evidence>
<evidence type="ECO:0000256" key="3">
    <source>
        <dbReference type="ARBA" id="ARBA00023002"/>
    </source>
</evidence>
<gene>
    <name evidence="6" type="primary">dkgA</name>
    <name evidence="6" type="ORF">SNAT2548_LOCUS32239</name>
</gene>
<dbReference type="CDD" id="cd19071">
    <property type="entry name" value="AKR_AKR1-5-like"/>
    <property type="match status" value="1"/>
</dbReference>
<keyword evidence="3" id="KW-0560">Oxidoreductase</keyword>
<evidence type="ECO:0000256" key="4">
    <source>
        <dbReference type="SAM" id="SignalP"/>
    </source>
</evidence>
<dbReference type="PRINTS" id="PR00069">
    <property type="entry name" value="ALDKETRDTASE"/>
</dbReference>
<dbReference type="AlphaFoldDB" id="A0A812U9K6"/>
<dbReference type="Pfam" id="PF00248">
    <property type="entry name" value="Aldo_ket_red"/>
    <property type="match status" value="1"/>
</dbReference>
<feature type="domain" description="NADP-dependent oxidoreductase" evidence="5">
    <location>
        <begin position="73"/>
        <end position="352"/>
    </location>
</feature>
<comment type="similarity">
    <text evidence="1">Belongs to the aldo/keto reductase family.</text>
</comment>
<keyword evidence="2" id="KW-0521">NADP</keyword>
<feature type="chain" id="PRO_5032526509" evidence="4">
    <location>
        <begin position="21"/>
        <end position="590"/>
    </location>
</feature>
<evidence type="ECO:0000259" key="5">
    <source>
        <dbReference type="Pfam" id="PF00248"/>
    </source>
</evidence>
<keyword evidence="4" id="KW-0732">Signal</keyword>
<dbReference type="PANTHER" id="PTHR43827:SF3">
    <property type="entry name" value="NADP-DEPENDENT OXIDOREDUCTASE DOMAIN-CONTAINING PROTEIN"/>
    <property type="match status" value="1"/>
</dbReference>
<dbReference type="SUPFAM" id="SSF51430">
    <property type="entry name" value="NAD(P)-linked oxidoreductase"/>
    <property type="match status" value="1"/>
</dbReference>
<name>A0A812U9K6_9DINO</name>
<feature type="signal peptide" evidence="4">
    <location>
        <begin position="1"/>
        <end position="20"/>
    </location>
</feature>
<accession>A0A812U9K6</accession>
<evidence type="ECO:0000313" key="6">
    <source>
        <dbReference type="EMBL" id="CAE7567948.1"/>
    </source>
</evidence>
<proteinExistence type="inferred from homology"/>
<reference evidence="6" key="1">
    <citation type="submission" date="2021-02" db="EMBL/GenBank/DDBJ databases">
        <authorList>
            <person name="Dougan E. K."/>
            <person name="Rhodes N."/>
            <person name="Thang M."/>
            <person name="Chan C."/>
        </authorList>
    </citation>
    <scope>NUCLEOTIDE SEQUENCE</scope>
</reference>
<dbReference type="InterPro" id="IPR020471">
    <property type="entry name" value="AKR"/>
</dbReference>
<protein>
    <submittedName>
        <fullName evidence="6">DkgA protein</fullName>
    </submittedName>
</protein>
<evidence type="ECO:0000256" key="1">
    <source>
        <dbReference type="ARBA" id="ARBA00007905"/>
    </source>
</evidence>
<dbReference type="Proteomes" id="UP000604046">
    <property type="component" value="Unassembled WGS sequence"/>
</dbReference>
<dbReference type="GO" id="GO:0016616">
    <property type="term" value="F:oxidoreductase activity, acting on the CH-OH group of donors, NAD or NADP as acceptor"/>
    <property type="evidence" value="ECO:0007669"/>
    <property type="project" value="UniProtKB-ARBA"/>
</dbReference>
<evidence type="ECO:0000313" key="7">
    <source>
        <dbReference type="Proteomes" id="UP000604046"/>
    </source>
</evidence>
<dbReference type="EMBL" id="CAJNDS010002701">
    <property type="protein sequence ID" value="CAE7567948.1"/>
    <property type="molecule type" value="Genomic_DNA"/>
</dbReference>
<dbReference type="InterPro" id="IPR023210">
    <property type="entry name" value="NADP_OxRdtase_dom"/>
</dbReference>
<dbReference type="InterPro" id="IPR036812">
    <property type="entry name" value="NAD(P)_OxRdtase_dom_sf"/>
</dbReference>
<dbReference type="Gene3D" id="3.20.20.100">
    <property type="entry name" value="NADP-dependent oxidoreductase domain"/>
    <property type="match status" value="1"/>
</dbReference>